<keyword evidence="6 13" id="KW-0808">Transferase</keyword>
<feature type="transmembrane region" description="Helical" evidence="14">
    <location>
        <begin position="310"/>
        <end position="333"/>
    </location>
</feature>
<sequence length="477" mass="53749">MVFSSEIFLFMYLPCFLIAYYLTPPRFRSLTILIGSYVFYAWWRVDFLGLLFATTVWVYFFAIFIEKNLGRPLAKALMIVGITGCLLVLGIFKYLNFFIDSIAALGGTTPDAMGFHWRLILPIGISFYIFQSVSYLIDVYRRDTPATRNFIDLAAFKALFPQLVAGPILRFRDLAGQFKHREHSLQKFADGTALFTIGLAKKVLIADSIAPLANAVFSNPSPTLVESWTGAIAYMLQLYFDFSGYSNMACGLGLMIGFQFVKNFDMPYTSRSITEFWRRWHISLSTWLRDYLYISLGGSRLGPLRTYINLFLVMLLGGLWHGANWTFVIWGAWHGGLLAIERATGWDKQATRHWVSLPLTLLLVLVGWVVFRAENLSIAANIYAGMLGFHGLPLTSALSLAFTREALLMLVVATAVAAFEPWLRDLFQPEQDVTFSADGTMVMQTSVALPLTVLLLGVVTVLKLADSAYSPFLYFQF</sequence>
<dbReference type="PANTHER" id="PTHR13285">
    <property type="entry name" value="ACYLTRANSFERASE"/>
    <property type="match status" value="1"/>
</dbReference>
<proteinExistence type="inferred from homology"/>
<dbReference type="PANTHER" id="PTHR13285:SF23">
    <property type="entry name" value="TEICHOIC ACID D-ALANYLTRANSFERASE"/>
    <property type="match status" value="1"/>
</dbReference>
<evidence type="ECO:0000256" key="5">
    <source>
        <dbReference type="ARBA" id="ARBA00022475"/>
    </source>
</evidence>
<dbReference type="InterPro" id="IPR028362">
    <property type="entry name" value="AlgI"/>
</dbReference>
<dbReference type="OrthoDB" id="139172at2"/>
<evidence type="ECO:0000256" key="12">
    <source>
        <dbReference type="ARBA" id="ARBA00031030"/>
    </source>
</evidence>
<feature type="transmembrane region" description="Helical" evidence="14">
    <location>
        <begin position="7"/>
        <end position="23"/>
    </location>
</feature>
<evidence type="ECO:0000256" key="7">
    <source>
        <dbReference type="ARBA" id="ARBA00022692"/>
    </source>
</evidence>
<evidence type="ECO:0000256" key="6">
    <source>
        <dbReference type="ARBA" id="ARBA00022679"/>
    </source>
</evidence>
<dbReference type="GO" id="GO:0016746">
    <property type="term" value="F:acyltransferase activity"/>
    <property type="evidence" value="ECO:0007669"/>
    <property type="project" value="UniProtKB-KW"/>
</dbReference>
<dbReference type="GO" id="GO:0005886">
    <property type="term" value="C:plasma membrane"/>
    <property type="evidence" value="ECO:0007669"/>
    <property type="project" value="UniProtKB-SubCell"/>
</dbReference>
<dbReference type="eggNOG" id="COG1696">
    <property type="taxonomic scope" value="Bacteria"/>
</dbReference>
<evidence type="ECO:0000256" key="8">
    <source>
        <dbReference type="ARBA" id="ARBA00022841"/>
    </source>
</evidence>
<feature type="transmembrane region" description="Helical" evidence="14">
    <location>
        <begin position="447"/>
        <end position="465"/>
    </location>
</feature>
<evidence type="ECO:0000256" key="4">
    <source>
        <dbReference type="ARBA" id="ARBA00016084"/>
    </source>
</evidence>
<keyword evidence="8" id="KW-0016">Alginate biosynthesis</keyword>
<comment type="caution">
    <text evidence="15">The sequence shown here is derived from an EMBL/GenBank/DDBJ whole genome shotgun (WGS) entry which is preliminary data.</text>
</comment>
<evidence type="ECO:0000256" key="13">
    <source>
        <dbReference type="PIRNR" id="PIRNR016636"/>
    </source>
</evidence>
<evidence type="ECO:0000256" key="10">
    <source>
        <dbReference type="ARBA" id="ARBA00023136"/>
    </source>
</evidence>
<evidence type="ECO:0000256" key="2">
    <source>
        <dbReference type="ARBA" id="ARBA00005182"/>
    </source>
</evidence>
<comment type="pathway">
    <text evidence="2">Glycan biosynthesis; alginate biosynthesis.</text>
</comment>
<evidence type="ECO:0000256" key="14">
    <source>
        <dbReference type="SAM" id="Phobius"/>
    </source>
</evidence>
<keyword evidence="10 13" id="KW-0472">Membrane</keyword>
<organism evidence="15 16">
    <name type="scientific">Agrobacterium rubi TR3 = NBRC 13261</name>
    <dbReference type="NCBI Taxonomy" id="1368415"/>
    <lineage>
        <taxon>Bacteria</taxon>
        <taxon>Pseudomonadati</taxon>
        <taxon>Pseudomonadota</taxon>
        <taxon>Alphaproteobacteria</taxon>
        <taxon>Hyphomicrobiales</taxon>
        <taxon>Rhizobiaceae</taxon>
        <taxon>Rhizobium/Agrobacterium group</taxon>
        <taxon>Agrobacterium</taxon>
    </lineage>
</organism>
<feature type="transmembrane region" description="Helical" evidence="14">
    <location>
        <begin position="378"/>
        <end position="400"/>
    </location>
</feature>
<dbReference type="EMBL" id="BBJU01000026">
    <property type="protein sequence ID" value="GAK72562.1"/>
    <property type="molecule type" value="Genomic_DNA"/>
</dbReference>
<reference evidence="15 16" key="1">
    <citation type="submission" date="2014-08" db="EMBL/GenBank/DDBJ databases">
        <title>Whole genome shotgun sequence of Rhizobium rubi NBRC 13261.</title>
        <authorList>
            <person name="Katano-Makiyama Y."/>
            <person name="Hosoyama A."/>
            <person name="Hashimoto M."/>
            <person name="Hosoyama Y."/>
            <person name="Noguchi M."/>
            <person name="Tsuchikane K."/>
            <person name="Uohara A."/>
            <person name="Ohji S."/>
            <person name="Ichikawa N."/>
            <person name="Kimura A."/>
            <person name="Yamazoe A."/>
            <person name="Fujita N."/>
        </authorList>
    </citation>
    <scope>NUCLEOTIDE SEQUENCE [LARGE SCALE GENOMIC DNA]</scope>
    <source>
        <strain evidence="15 16">NBRC 13261</strain>
    </source>
</reference>
<dbReference type="InterPro" id="IPR004299">
    <property type="entry name" value="MBOAT_fam"/>
</dbReference>
<dbReference type="PIRSF" id="PIRSF016636">
    <property type="entry name" value="AlgI_DltB"/>
    <property type="match status" value="1"/>
</dbReference>
<dbReference type="Proteomes" id="UP000028701">
    <property type="component" value="Unassembled WGS sequence"/>
</dbReference>
<feature type="transmembrane region" description="Helical" evidence="14">
    <location>
        <begin position="353"/>
        <end position="371"/>
    </location>
</feature>
<evidence type="ECO:0000313" key="16">
    <source>
        <dbReference type="Proteomes" id="UP000028701"/>
    </source>
</evidence>
<feature type="transmembrane region" description="Helical" evidence="14">
    <location>
        <begin position="43"/>
        <end position="64"/>
    </location>
</feature>
<keyword evidence="5 13" id="KW-1003">Cell membrane</keyword>
<dbReference type="Pfam" id="PF03062">
    <property type="entry name" value="MBOAT"/>
    <property type="match status" value="1"/>
</dbReference>
<name>A0A081D0W6_9HYPH</name>
<evidence type="ECO:0000256" key="11">
    <source>
        <dbReference type="ARBA" id="ARBA00023315"/>
    </source>
</evidence>
<keyword evidence="7 14" id="KW-0812">Transmembrane</keyword>
<accession>A0A081D0W6</accession>
<feature type="transmembrane region" description="Helical" evidence="14">
    <location>
        <begin position="115"/>
        <end position="137"/>
    </location>
</feature>
<keyword evidence="9 14" id="KW-1133">Transmembrane helix</keyword>
<keyword evidence="11 13" id="KW-0012">Acyltransferase</keyword>
<protein>
    <recommendedName>
        <fullName evidence="4">Probable alginate O-acetylase AlgI</fullName>
    </recommendedName>
    <alternativeName>
        <fullName evidence="12">Alginate biosynthesis protein AlgI</fullName>
    </alternativeName>
</protein>
<dbReference type="AlphaFoldDB" id="A0A081D0W6"/>
<feature type="transmembrane region" description="Helical" evidence="14">
    <location>
        <begin position="76"/>
        <end position="95"/>
    </location>
</feature>
<gene>
    <name evidence="15" type="primary">algI</name>
    <name evidence="15" type="ORF">RRU01S_26_00890</name>
</gene>
<comment type="similarity">
    <text evidence="3 13">Belongs to the membrane-bound acyltransferase family.</text>
</comment>
<dbReference type="RefSeq" id="WP_045231990.1">
    <property type="nucleotide sequence ID" value="NZ_BBJU01000026.1"/>
</dbReference>
<dbReference type="InterPro" id="IPR051085">
    <property type="entry name" value="MB_O-acyltransferase"/>
</dbReference>
<evidence type="ECO:0000256" key="9">
    <source>
        <dbReference type="ARBA" id="ARBA00022989"/>
    </source>
</evidence>
<comment type="subcellular location">
    <subcellularLocation>
        <location evidence="1">Cell membrane</location>
        <topology evidence="1">Multi-pass membrane protein</topology>
    </subcellularLocation>
</comment>
<dbReference type="InterPro" id="IPR024194">
    <property type="entry name" value="Ac/AlaTfrase_AlgI/DltB"/>
</dbReference>
<dbReference type="PIRSF" id="PIRSF500217">
    <property type="entry name" value="AlgI"/>
    <property type="match status" value="1"/>
</dbReference>
<evidence type="ECO:0000256" key="1">
    <source>
        <dbReference type="ARBA" id="ARBA00004651"/>
    </source>
</evidence>
<evidence type="ECO:0000256" key="3">
    <source>
        <dbReference type="ARBA" id="ARBA00010323"/>
    </source>
</evidence>
<dbReference type="GO" id="GO:0042121">
    <property type="term" value="P:alginic acid biosynthetic process"/>
    <property type="evidence" value="ECO:0007669"/>
    <property type="project" value="UniProtKB-KW"/>
</dbReference>
<evidence type="ECO:0000313" key="15">
    <source>
        <dbReference type="EMBL" id="GAK72562.1"/>
    </source>
</evidence>